<sequence length="352" mass="37459">MAEKAAGKVRPFQIGGRRIAPGSRQTVDLPVSVLSDHTPVTLSVHVVHGRRPGPVLFVSAAIHGDEVIGVEIVRRLLRAPNLDGLRGTLLAVPIVNAFGFLNQSRYLPDRRDLNRAFPGSAGGSLARRLAGLFMTEVVRRADLGIDLHSASIHRTNLPQIRIAPDRPQLLDLAGAFGAPVVLTAGLREGSLRHAAQADGVDVLVYEAGEGLRFDEFAVRVGVSGILRVMRHMAMIGAKGVARPKAVPIRSAASHWLRAPAGGLLRTFKTTGERVAEGDLLGIVSDPFGEVETEVHAARPGLIVGRTNLPVVNEGDGLFHIAEMGAADDPEATIDSLTVQLGADPLFDEDEII</sequence>
<evidence type="ECO:0000259" key="5">
    <source>
        <dbReference type="Pfam" id="PF24827"/>
    </source>
</evidence>
<comment type="caution">
    <text evidence="6">The sequence shown here is derived from an EMBL/GenBank/DDBJ whole genome shotgun (WGS) entry which is preliminary data.</text>
</comment>
<dbReference type="InterPro" id="IPR053138">
    <property type="entry name" value="N-alpha-Ac-DABA_deacetylase"/>
</dbReference>
<dbReference type="RefSeq" id="WP_379904330.1">
    <property type="nucleotide sequence ID" value="NZ_JBHRTR010000034.1"/>
</dbReference>
<feature type="domain" description="Succinylglutamate desuccinylase/Aspartoacylase catalytic" evidence="5">
    <location>
        <begin position="52"/>
        <end position="231"/>
    </location>
</feature>
<dbReference type="InterPro" id="IPR055438">
    <property type="entry name" value="AstE_AspA_cat"/>
</dbReference>
<keyword evidence="2" id="KW-0479">Metal-binding</keyword>
<dbReference type="PANTHER" id="PTHR37326">
    <property type="entry name" value="BLL3975 PROTEIN"/>
    <property type="match status" value="1"/>
</dbReference>
<dbReference type="PIRSF" id="PIRSF039012">
    <property type="entry name" value="ASP"/>
    <property type="match status" value="1"/>
</dbReference>
<evidence type="ECO:0000313" key="6">
    <source>
        <dbReference type="EMBL" id="MFC3229793.1"/>
    </source>
</evidence>
<keyword evidence="4" id="KW-0862">Zinc</keyword>
<dbReference type="CDD" id="cd06251">
    <property type="entry name" value="M14_ASTE_ASPA-like"/>
    <property type="match status" value="1"/>
</dbReference>
<organism evidence="6 7">
    <name type="scientific">Marinibaculum pumilum</name>
    <dbReference type="NCBI Taxonomy" id="1766165"/>
    <lineage>
        <taxon>Bacteria</taxon>
        <taxon>Pseudomonadati</taxon>
        <taxon>Pseudomonadota</taxon>
        <taxon>Alphaproteobacteria</taxon>
        <taxon>Rhodospirillales</taxon>
        <taxon>Rhodospirillaceae</taxon>
        <taxon>Marinibaculum</taxon>
    </lineage>
</organism>
<gene>
    <name evidence="6" type="ORF">ACFOGJ_21265</name>
</gene>
<name>A0ABV7L5C2_9PROT</name>
<reference evidence="7" key="1">
    <citation type="journal article" date="2019" name="Int. J. Syst. Evol. Microbiol.">
        <title>The Global Catalogue of Microorganisms (GCM) 10K type strain sequencing project: providing services to taxonomists for standard genome sequencing and annotation.</title>
        <authorList>
            <consortium name="The Broad Institute Genomics Platform"/>
            <consortium name="The Broad Institute Genome Sequencing Center for Infectious Disease"/>
            <person name="Wu L."/>
            <person name="Ma J."/>
        </authorList>
    </citation>
    <scope>NUCLEOTIDE SEQUENCE [LARGE SCALE GENOMIC DNA]</scope>
    <source>
        <strain evidence="7">KCTC 42964</strain>
    </source>
</reference>
<evidence type="ECO:0000256" key="3">
    <source>
        <dbReference type="ARBA" id="ARBA00022801"/>
    </source>
</evidence>
<dbReference type="PANTHER" id="PTHR37326:SF2">
    <property type="entry name" value="SUCCINYLGLUTAMATE DESUCCINYLASE_ASPARTOACYLASE FAMILY PROTEIN"/>
    <property type="match status" value="1"/>
</dbReference>
<dbReference type="Pfam" id="PF24827">
    <property type="entry name" value="AstE_AspA_cat"/>
    <property type="match status" value="1"/>
</dbReference>
<dbReference type="SUPFAM" id="SSF53187">
    <property type="entry name" value="Zn-dependent exopeptidases"/>
    <property type="match status" value="1"/>
</dbReference>
<proteinExistence type="predicted"/>
<dbReference type="InterPro" id="IPR043795">
    <property type="entry name" value="N-alpha-Ac-DABA-like"/>
</dbReference>
<evidence type="ECO:0000256" key="1">
    <source>
        <dbReference type="ARBA" id="ARBA00001947"/>
    </source>
</evidence>
<dbReference type="Gene3D" id="3.40.630.10">
    <property type="entry name" value="Zn peptidases"/>
    <property type="match status" value="1"/>
</dbReference>
<evidence type="ECO:0000313" key="7">
    <source>
        <dbReference type="Proteomes" id="UP001595528"/>
    </source>
</evidence>
<keyword evidence="3" id="KW-0378">Hydrolase</keyword>
<dbReference type="EMBL" id="JBHRTR010000034">
    <property type="protein sequence ID" value="MFC3229793.1"/>
    <property type="molecule type" value="Genomic_DNA"/>
</dbReference>
<comment type="cofactor">
    <cofactor evidence="1">
        <name>Zn(2+)</name>
        <dbReference type="ChEBI" id="CHEBI:29105"/>
    </cofactor>
</comment>
<evidence type="ECO:0000256" key="4">
    <source>
        <dbReference type="ARBA" id="ARBA00022833"/>
    </source>
</evidence>
<accession>A0ABV7L5C2</accession>
<dbReference type="Proteomes" id="UP001595528">
    <property type="component" value="Unassembled WGS sequence"/>
</dbReference>
<keyword evidence="7" id="KW-1185">Reference proteome</keyword>
<protein>
    <submittedName>
        <fullName evidence="6">Succinylglutamate desuccinylase/aspartoacylase family protein</fullName>
    </submittedName>
</protein>
<evidence type="ECO:0000256" key="2">
    <source>
        <dbReference type="ARBA" id="ARBA00022723"/>
    </source>
</evidence>